<reference evidence="2" key="1">
    <citation type="submission" date="2015-10" db="EMBL/GenBank/DDBJ databases">
        <authorList>
            <person name="Ju K.-S."/>
            <person name="Doroghazi J.R."/>
            <person name="Metcalf W.W."/>
        </authorList>
    </citation>
    <scope>NUCLEOTIDE SEQUENCE [LARGE SCALE GENOMIC DNA]</scope>
    <source>
        <strain evidence="2">NRRL F-8817</strain>
    </source>
</reference>
<evidence type="ECO:0000313" key="1">
    <source>
        <dbReference type="EMBL" id="KUL58797.1"/>
    </source>
</evidence>
<evidence type="ECO:0000313" key="2">
    <source>
        <dbReference type="Proteomes" id="UP000053413"/>
    </source>
</evidence>
<dbReference type="EMBL" id="LLZJ01000221">
    <property type="protein sequence ID" value="KUL58797.1"/>
    <property type="molecule type" value="Genomic_DNA"/>
</dbReference>
<name>A0A0X3WPJ9_STRVO</name>
<dbReference type="AlphaFoldDB" id="A0A0X3WPJ9"/>
<organism evidence="1 2">
    <name type="scientific">Streptomyces violaceusniger</name>
    <dbReference type="NCBI Taxonomy" id="68280"/>
    <lineage>
        <taxon>Bacteria</taxon>
        <taxon>Bacillati</taxon>
        <taxon>Actinomycetota</taxon>
        <taxon>Actinomycetes</taxon>
        <taxon>Kitasatosporales</taxon>
        <taxon>Streptomycetaceae</taxon>
        <taxon>Streptomyces</taxon>
        <taxon>Streptomyces violaceusniger group</taxon>
    </lineage>
</organism>
<dbReference type="RefSeq" id="WP_059144845.1">
    <property type="nucleotide sequence ID" value="NZ_LLZJ01000221.1"/>
</dbReference>
<dbReference type="GeneID" id="97428916"/>
<proteinExistence type="predicted"/>
<dbReference type="Proteomes" id="UP000053413">
    <property type="component" value="Unassembled WGS sequence"/>
</dbReference>
<protein>
    <submittedName>
        <fullName evidence="1">Uncharacterized protein</fullName>
    </submittedName>
</protein>
<dbReference type="OrthoDB" id="4234970at2"/>
<comment type="caution">
    <text evidence="1">The sequence shown here is derived from an EMBL/GenBank/DDBJ whole genome shotgun (WGS) entry which is preliminary data.</text>
</comment>
<sequence length="223" mass="25803">MVNLTPWEQEWVQIQEDLRQSPGVQVLQEVRGDILEEDILSNEGDSGGGPHFAPSLFERSVRFSEIGSQWQTVEPYSFVVGEFFLTPLEQAVREDPPDFTSSFYSDDEQRIGQGLRVIDDTPFTGAGSFTAIRLHPGSTDPELWFSDHLRGLWRMDLDYSTYVDFLRLTKGAFGWQHLFTQAPLEEEEFRRVTDRIVNMLDALPQIFPDRDCTPLRERWEARL</sequence>
<accession>A0A0X3WPJ9</accession>
<gene>
    <name evidence="1" type="ORF">ADL28_18490</name>
</gene>